<gene>
    <name evidence="1" type="ORF">MYCFIDRAFT_171833</name>
</gene>
<dbReference type="KEGG" id="pfj:MYCFIDRAFT_171833"/>
<dbReference type="GeneID" id="19332703"/>
<sequence length="352" mass="38372">MSPIRAIKGVWSRYQAVDFTNLPFTYPQTLCPQNKEHNALTDKINQINRALPLGKASRSDTILISRITMSDEVRSESLHEPPAHNPILIIETYNTLLSMDEERLNAGTEGTLTEQDKGPRSPAQRIESKVRVLGNETQLPKTFGRTKRDAAGSSILTIIPTDQGTGNLATIPQNSTHEEKLLHCGVGLGHFGSFCSAWTEIPQDGRSLVWSAVGSSADVYLASACRHGGLGIFACALGERANHGSHGAQDSRDEVGETLSCSKPRIIYAGSSLYLLGSPYRIVHLTTDTFVPNERLPLEIATPYVKDAGARGRTMVDTAARESEAYDGLAPTLLNRLNREFADNLDCIDDSL</sequence>
<dbReference type="HOGENOM" id="CLU_787839_0_0_1"/>
<protein>
    <submittedName>
        <fullName evidence="1">Uncharacterized protein</fullName>
    </submittedName>
</protein>
<reference evidence="1 2" key="1">
    <citation type="journal article" date="2012" name="PLoS Pathog.">
        <title>Diverse lifestyles and strategies of plant pathogenesis encoded in the genomes of eighteen Dothideomycetes fungi.</title>
        <authorList>
            <person name="Ohm R.A."/>
            <person name="Feau N."/>
            <person name="Henrissat B."/>
            <person name="Schoch C.L."/>
            <person name="Horwitz B.A."/>
            <person name="Barry K.W."/>
            <person name="Condon B.J."/>
            <person name="Copeland A.C."/>
            <person name="Dhillon B."/>
            <person name="Glaser F."/>
            <person name="Hesse C.N."/>
            <person name="Kosti I."/>
            <person name="LaButti K."/>
            <person name="Lindquist E.A."/>
            <person name="Lucas S."/>
            <person name="Salamov A.A."/>
            <person name="Bradshaw R.E."/>
            <person name="Ciuffetti L."/>
            <person name="Hamelin R.C."/>
            <person name="Kema G.H.J."/>
            <person name="Lawrence C."/>
            <person name="Scott J.A."/>
            <person name="Spatafora J.W."/>
            <person name="Turgeon B.G."/>
            <person name="de Wit P.J.G.M."/>
            <person name="Zhong S."/>
            <person name="Goodwin S.B."/>
            <person name="Grigoriev I.V."/>
        </authorList>
    </citation>
    <scope>NUCLEOTIDE SEQUENCE [LARGE SCALE GENOMIC DNA]</scope>
    <source>
        <strain evidence="1 2">CIRAD86</strain>
    </source>
</reference>
<evidence type="ECO:0000313" key="2">
    <source>
        <dbReference type="Proteomes" id="UP000016932"/>
    </source>
</evidence>
<proteinExistence type="predicted"/>
<dbReference type="Proteomes" id="UP000016932">
    <property type="component" value="Unassembled WGS sequence"/>
</dbReference>
<dbReference type="EMBL" id="KB446556">
    <property type="protein sequence ID" value="EME86009.1"/>
    <property type="molecule type" value="Genomic_DNA"/>
</dbReference>
<dbReference type="VEuPathDB" id="FungiDB:MYCFIDRAFT_171833"/>
<keyword evidence="2" id="KW-1185">Reference proteome</keyword>
<accession>M3A4G5</accession>
<evidence type="ECO:0000313" key="1">
    <source>
        <dbReference type="EMBL" id="EME86009.1"/>
    </source>
</evidence>
<dbReference type="AlphaFoldDB" id="M3A4G5"/>
<organism evidence="1 2">
    <name type="scientific">Pseudocercospora fijiensis (strain CIRAD86)</name>
    <name type="common">Black leaf streak disease fungus</name>
    <name type="synonym">Mycosphaerella fijiensis</name>
    <dbReference type="NCBI Taxonomy" id="383855"/>
    <lineage>
        <taxon>Eukaryota</taxon>
        <taxon>Fungi</taxon>
        <taxon>Dikarya</taxon>
        <taxon>Ascomycota</taxon>
        <taxon>Pezizomycotina</taxon>
        <taxon>Dothideomycetes</taxon>
        <taxon>Dothideomycetidae</taxon>
        <taxon>Mycosphaerellales</taxon>
        <taxon>Mycosphaerellaceae</taxon>
        <taxon>Pseudocercospora</taxon>
    </lineage>
</organism>
<name>M3A4G5_PSEFD</name>
<dbReference type="RefSeq" id="XP_007923432.1">
    <property type="nucleotide sequence ID" value="XM_007925241.1"/>
</dbReference>